<dbReference type="EMBL" id="VMHE01000020">
    <property type="protein sequence ID" value="TSJ62440.1"/>
    <property type="molecule type" value="Genomic_DNA"/>
</dbReference>
<feature type="transmembrane region" description="Helical" evidence="1">
    <location>
        <begin position="140"/>
        <end position="163"/>
    </location>
</feature>
<evidence type="ECO:0000256" key="1">
    <source>
        <dbReference type="SAM" id="Phobius"/>
    </source>
</evidence>
<dbReference type="Proteomes" id="UP000316425">
    <property type="component" value="Unassembled WGS sequence"/>
</dbReference>
<comment type="caution">
    <text evidence="2">The sequence shown here is derived from an EMBL/GenBank/DDBJ whole genome shotgun (WGS) entry which is preliminary data.</text>
</comment>
<evidence type="ECO:0000313" key="2">
    <source>
        <dbReference type="EMBL" id="TSJ62440.1"/>
    </source>
</evidence>
<name>A0A556PDI4_9BACI</name>
<reference evidence="2 3" key="1">
    <citation type="submission" date="2019-07" db="EMBL/GenBank/DDBJ databases">
        <title>Allobacillus sp. nov. SKP isolated from shrimp paste of Euphausiacea.</title>
        <authorList>
            <person name="Kanchanasin P."/>
            <person name="Tanasupawat S."/>
            <person name="Shi W."/>
            <person name="Wu L."/>
            <person name="Ma J."/>
        </authorList>
    </citation>
    <scope>NUCLEOTIDE SEQUENCE [LARGE SCALE GENOMIC DNA]</scope>
    <source>
        <strain evidence="2 3">SKP4-8</strain>
    </source>
</reference>
<evidence type="ECO:0008006" key="4">
    <source>
        <dbReference type="Google" id="ProtNLM"/>
    </source>
</evidence>
<proteinExistence type="predicted"/>
<dbReference type="AlphaFoldDB" id="A0A556PDI4"/>
<feature type="transmembrane region" description="Helical" evidence="1">
    <location>
        <begin position="56"/>
        <end position="79"/>
    </location>
</feature>
<dbReference type="RefSeq" id="WP_144089221.1">
    <property type="nucleotide sequence ID" value="NZ_VMHE01000020.1"/>
</dbReference>
<accession>A0A556PDI4</accession>
<keyword evidence="1" id="KW-0472">Membrane</keyword>
<keyword evidence="1" id="KW-1133">Transmembrane helix</keyword>
<feature type="transmembrane region" description="Helical" evidence="1">
    <location>
        <begin position="94"/>
        <end position="113"/>
    </location>
</feature>
<protein>
    <recommendedName>
        <fullName evidence="4">Copper resistance protein D domain-containing protein</fullName>
    </recommendedName>
</protein>
<keyword evidence="1" id="KW-0812">Transmembrane</keyword>
<sequence>MIWTMYQTVLWLHIVIAILWVGGVMFVGWAVYPASNKLDRAQQRTFLTALMKHTHWLFIIEGIGVIFTGILLGTVLGPIDQWSDLYTTMYGRKFIAAFFLAVFVLLWGSLIGFRKTMNVLEDNTIWNLAKKDMCTPLNRAFRFTALVAGVEVIGFLGIIALMLQI</sequence>
<gene>
    <name evidence="2" type="ORF">FPQ13_10165</name>
</gene>
<organism evidence="2 3">
    <name type="scientific">Allobacillus salarius</name>
    <dbReference type="NCBI Taxonomy" id="1955272"/>
    <lineage>
        <taxon>Bacteria</taxon>
        <taxon>Bacillati</taxon>
        <taxon>Bacillota</taxon>
        <taxon>Bacilli</taxon>
        <taxon>Bacillales</taxon>
        <taxon>Bacillaceae</taxon>
        <taxon>Allobacillus</taxon>
    </lineage>
</organism>
<evidence type="ECO:0000313" key="3">
    <source>
        <dbReference type="Proteomes" id="UP000316425"/>
    </source>
</evidence>
<keyword evidence="3" id="KW-1185">Reference proteome</keyword>
<dbReference type="OrthoDB" id="2703588at2"/>
<feature type="transmembrane region" description="Helical" evidence="1">
    <location>
        <begin position="12"/>
        <end position="35"/>
    </location>
</feature>